<keyword evidence="2" id="KW-1185">Reference proteome</keyword>
<evidence type="ECO:0000313" key="1">
    <source>
        <dbReference type="EMBL" id="GJH22230.1"/>
    </source>
</evidence>
<sequence>MNRAISQVIVLKRVDEKARIIEGVASTPTPDSYDDVIESTGARYKLPIAFLWQHEHNKPVGHVEFAAADKRGIGFRARLAQCDEPGALHDRLEEAWQSIKAGLVRGVSIGFRPIKMEPRGNGSPGMRFTEWQWLELSAVTIPANADASIVSIRSADDAQRRVHLPPVRMVRLSDPPYGSKAR</sequence>
<comment type="caution">
    <text evidence="1">The sequence shown here is derived from an EMBL/GenBank/DDBJ whole genome shotgun (WGS) entry which is preliminary data.</text>
</comment>
<dbReference type="Proteomes" id="UP001055013">
    <property type="component" value="Unassembled WGS sequence"/>
</dbReference>
<dbReference type="EMBL" id="BPUR01000037">
    <property type="protein sequence ID" value="GJH22230.1"/>
    <property type="molecule type" value="Genomic_DNA"/>
</dbReference>
<accession>A0ACB5R5Y1</accession>
<gene>
    <name evidence="1" type="ORF">CBA19CS22_36830</name>
</gene>
<evidence type="ECO:0000313" key="2">
    <source>
        <dbReference type="Proteomes" id="UP001055013"/>
    </source>
</evidence>
<protein>
    <submittedName>
        <fullName evidence="1">Peptidase U35</fullName>
    </submittedName>
</protein>
<proteinExistence type="predicted"/>
<organism evidence="1 2">
    <name type="scientific">Caballeronia novacaledonica</name>
    <dbReference type="NCBI Taxonomy" id="1544861"/>
    <lineage>
        <taxon>Bacteria</taxon>
        <taxon>Pseudomonadati</taxon>
        <taxon>Pseudomonadota</taxon>
        <taxon>Betaproteobacteria</taxon>
        <taxon>Burkholderiales</taxon>
        <taxon>Burkholderiaceae</taxon>
        <taxon>Caballeronia</taxon>
    </lineage>
</organism>
<reference evidence="1" key="1">
    <citation type="submission" date="2021-09" db="EMBL/GenBank/DDBJ databases">
        <title>Isolation and characterization of 3-chlorobenzoate degrading bacteria from soils in Shizuoka.</title>
        <authorList>
            <person name="Ifat A."/>
            <person name="Ogawa N."/>
            <person name="Kimbara K."/>
            <person name="Moriuchi R."/>
            <person name="Dohra H."/>
            <person name="Shintani M."/>
        </authorList>
    </citation>
    <scope>NUCLEOTIDE SEQUENCE</scope>
    <source>
        <strain evidence="1">19CS2-2</strain>
    </source>
</reference>
<name>A0ACB5R5Y1_9BURK</name>